<protein>
    <recommendedName>
        <fullName evidence="3">protein-glutamate methylesterase</fullName>
        <ecNumber evidence="3">3.1.1.61</ecNumber>
    </recommendedName>
</protein>
<dbReference type="PROSITE" id="PS50110">
    <property type="entry name" value="RESPONSE_REGULATORY"/>
    <property type="match status" value="1"/>
</dbReference>
<keyword evidence="1 5" id="KW-0145">Chemotaxis</keyword>
<feature type="active site" evidence="5">
    <location>
        <position position="179"/>
    </location>
</feature>
<dbReference type="CDD" id="cd16432">
    <property type="entry name" value="CheB_Rec"/>
    <property type="match status" value="1"/>
</dbReference>
<dbReference type="EMBL" id="BAAAZD010000002">
    <property type="protein sequence ID" value="GAA4008547.1"/>
    <property type="molecule type" value="Genomic_DNA"/>
</dbReference>
<dbReference type="Pfam" id="PF01339">
    <property type="entry name" value="CheB_methylest"/>
    <property type="match status" value="1"/>
</dbReference>
<feature type="modified residue" description="4-aspartylphosphate" evidence="6">
    <location>
        <position position="71"/>
    </location>
</feature>
<feature type="domain" description="Response regulatory" evidence="7">
    <location>
        <begin position="20"/>
        <end position="138"/>
    </location>
</feature>
<dbReference type="PANTHER" id="PTHR42872:SF3">
    <property type="entry name" value="PROTEIN-GLUTAMATE METHYLESTERASE_PROTEIN-GLUTAMINE GLUTAMINASE 1"/>
    <property type="match status" value="1"/>
</dbReference>
<dbReference type="CDD" id="cd17541">
    <property type="entry name" value="REC_CheB-like"/>
    <property type="match status" value="1"/>
</dbReference>
<feature type="active site" evidence="5">
    <location>
        <position position="206"/>
    </location>
</feature>
<dbReference type="Pfam" id="PF00072">
    <property type="entry name" value="Response_reg"/>
    <property type="match status" value="1"/>
</dbReference>
<dbReference type="InterPro" id="IPR001789">
    <property type="entry name" value="Sig_transdc_resp-reg_receiver"/>
</dbReference>
<keyword evidence="6" id="KW-0597">Phosphoprotein</keyword>
<dbReference type="Gene3D" id="3.40.50.180">
    <property type="entry name" value="Methylesterase CheB, C-terminal domain"/>
    <property type="match status" value="1"/>
</dbReference>
<dbReference type="SUPFAM" id="SSF52738">
    <property type="entry name" value="Methylesterase CheB, C-terminal domain"/>
    <property type="match status" value="1"/>
</dbReference>
<sequence>MAPALARRSAEEPSQRRNIRLMIVDDSMVARAVLSRMVEVGGGIEISAVAGTAEDAVEALAHVSVDVILLDLEMPGAGGLSKLPEIIAAARGARVLVCSSLAEEGAAATVRALAQGAADTLLKPGTGRLQGRFADILTAKIRALGPLERDAVRSRSASSAAPLRAMGVEDLSLLAIGASTGGIHSLGRFFADLPRKIGVPILVTQHLPVPFMDVFARQLSSAAYRPARIATEGAPLVPDEVLIAPGDAHLTVEGGRSGALRVRLLRGRAASGCLPSVDPMLASIAALDLPGAVAVILSGMGRDGVDGAGHLVAAGGAVLVQDEATSAVWGMPRAVADAGLAAAILPPEKLARRVASRIGQFHANQ</sequence>
<evidence type="ECO:0000313" key="9">
    <source>
        <dbReference type="EMBL" id="GAA4008547.1"/>
    </source>
</evidence>
<proteinExistence type="predicted"/>
<reference evidence="10" key="1">
    <citation type="journal article" date="2019" name="Int. J. Syst. Evol. Microbiol.">
        <title>The Global Catalogue of Microorganisms (GCM) 10K type strain sequencing project: providing services to taxonomists for standard genome sequencing and annotation.</title>
        <authorList>
            <consortium name="The Broad Institute Genomics Platform"/>
            <consortium name="The Broad Institute Genome Sequencing Center for Infectious Disease"/>
            <person name="Wu L."/>
            <person name="Ma J."/>
        </authorList>
    </citation>
    <scope>NUCLEOTIDE SEQUENCE [LARGE SCALE GENOMIC DNA]</scope>
    <source>
        <strain evidence="10">JCM 16603</strain>
    </source>
</reference>
<evidence type="ECO:0000256" key="4">
    <source>
        <dbReference type="ARBA" id="ARBA00048267"/>
    </source>
</evidence>
<organism evidence="9 10">
    <name type="scientific">Sphingomonas humi</name>
    <dbReference type="NCBI Taxonomy" id="335630"/>
    <lineage>
        <taxon>Bacteria</taxon>
        <taxon>Pseudomonadati</taxon>
        <taxon>Pseudomonadota</taxon>
        <taxon>Alphaproteobacteria</taxon>
        <taxon>Sphingomonadales</taxon>
        <taxon>Sphingomonadaceae</taxon>
        <taxon>Sphingomonas</taxon>
    </lineage>
</organism>
<dbReference type="Gene3D" id="3.40.50.2300">
    <property type="match status" value="1"/>
</dbReference>
<dbReference type="InterPro" id="IPR008248">
    <property type="entry name" value="CheB-like"/>
</dbReference>
<evidence type="ECO:0000256" key="1">
    <source>
        <dbReference type="ARBA" id="ARBA00022500"/>
    </source>
</evidence>
<dbReference type="Proteomes" id="UP001501310">
    <property type="component" value="Unassembled WGS sequence"/>
</dbReference>
<dbReference type="PIRSF" id="PIRSF000876">
    <property type="entry name" value="RR_chemtxs_CheB"/>
    <property type="match status" value="1"/>
</dbReference>
<evidence type="ECO:0000313" key="10">
    <source>
        <dbReference type="Proteomes" id="UP001501310"/>
    </source>
</evidence>
<dbReference type="PROSITE" id="PS50122">
    <property type="entry name" value="CHEB"/>
    <property type="match status" value="1"/>
</dbReference>
<keyword evidence="10" id="KW-1185">Reference proteome</keyword>
<feature type="active site" evidence="5">
    <location>
        <position position="303"/>
    </location>
</feature>
<evidence type="ECO:0000256" key="6">
    <source>
        <dbReference type="PROSITE-ProRule" id="PRU00169"/>
    </source>
</evidence>
<accession>A0ABP7S999</accession>
<feature type="domain" description="CheB-type methylesterase" evidence="8">
    <location>
        <begin position="162"/>
        <end position="361"/>
    </location>
</feature>
<evidence type="ECO:0000256" key="5">
    <source>
        <dbReference type="PROSITE-ProRule" id="PRU00050"/>
    </source>
</evidence>
<evidence type="ECO:0000259" key="7">
    <source>
        <dbReference type="PROSITE" id="PS50110"/>
    </source>
</evidence>
<gene>
    <name evidence="9" type="ORF">GCM10022211_22710</name>
</gene>
<dbReference type="InterPro" id="IPR035909">
    <property type="entry name" value="CheB_C"/>
</dbReference>
<evidence type="ECO:0000256" key="2">
    <source>
        <dbReference type="ARBA" id="ARBA00022801"/>
    </source>
</evidence>
<comment type="catalytic activity">
    <reaction evidence="4">
        <text>[protein]-L-glutamate 5-O-methyl ester + H2O = L-glutamyl-[protein] + methanol + H(+)</text>
        <dbReference type="Rhea" id="RHEA:23236"/>
        <dbReference type="Rhea" id="RHEA-COMP:10208"/>
        <dbReference type="Rhea" id="RHEA-COMP:10311"/>
        <dbReference type="ChEBI" id="CHEBI:15377"/>
        <dbReference type="ChEBI" id="CHEBI:15378"/>
        <dbReference type="ChEBI" id="CHEBI:17790"/>
        <dbReference type="ChEBI" id="CHEBI:29973"/>
        <dbReference type="ChEBI" id="CHEBI:82795"/>
        <dbReference type="EC" id="3.1.1.61"/>
    </reaction>
</comment>
<dbReference type="InterPro" id="IPR011006">
    <property type="entry name" value="CheY-like_superfamily"/>
</dbReference>
<dbReference type="PANTHER" id="PTHR42872">
    <property type="entry name" value="PROTEIN-GLUTAMATE METHYLESTERASE/PROTEIN-GLUTAMINE GLUTAMINASE"/>
    <property type="match status" value="1"/>
</dbReference>
<dbReference type="SMART" id="SM00448">
    <property type="entry name" value="REC"/>
    <property type="match status" value="1"/>
</dbReference>
<dbReference type="RefSeq" id="WP_344710405.1">
    <property type="nucleotide sequence ID" value="NZ_BAAAZD010000002.1"/>
</dbReference>
<keyword evidence="2 5" id="KW-0378">Hydrolase</keyword>
<evidence type="ECO:0000256" key="3">
    <source>
        <dbReference type="ARBA" id="ARBA00039140"/>
    </source>
</evidence>
<dbReference type="InterPro" id="IPR000673">
    <property type="entry name" value="Sig_transdc_resp-reg_Me-estase"/>
</dbReference>
<evidence type="ECO:0000259" key="8">
    <source>
        <dbReference type="PROSITE" id="PS50122"/>
    </source>
</evidence>
<name>A0ABP7S999_9SPHN</name>
<comment type="caution">
    <text evidence="9">The sequence shown here is derived from an EMBL/GenBank/DDBJ whole genome shotgun (WGS) entry which is preliminary data.</text>
</comment>
<dbReference type="SUPFAM" id="SSF52172">
    <property type="entry name" value="CheY-like"/>
    <property type="match status" value="1"/>
</dbReference>
<dbReference type="EC" id="3.1.1.61" evidence="3"/>